<evidence type="ECO:0000313" key="4">
    <source>
        <dbReference type="WBParaSite" id="nRc.2.0.1.t27908-RA"/>
    </source>
</evidence>
<organism evidence="3 4">
    <name type="scientific">Romanomermis culicivorax</name>
    <name type="common">Nematode worm</name>
    <dbReference type="NCBI Taxonomy" id="13658"/>
    <lineage>
        <taxon>Eukaryota</taxon>
        <taxon>Metazoa</taxon>
        <taxon>Ecdysozoa</taxon>
        <taxon>Nematoda</taxon>
        <taxon>Enoplea</taxon>
        <taxon>Dorylaimia</taxon>
        <taxon>Mermithida</taxon>
        <taxon>Mermithoidea</taxon>
        <taxon>Mermithidae</taxon>
        <taxon>Romanomermis</taxon>
    </lineage>
</organism>
<evidence type="ECO:0000313" key="3">
    <source>
        <dbReference type="Proteomes" id="UP000887565"/>
    </source>
</evidence>
<dbReference type="GO" id="GO:0004725">
    <property type="term" value="F:protein tyrosine phosphatase activity"/>
    <property type="evidence" value="ECO:0007669"/>
    <property type="project" value="TreeGrafter"/>
</dbReference>
<dbReference type="WBParaSite" id="nRc.2.0.1.t27908-RA">
    <property type="protein sequence ID" value="nRc.2.0.1.t27908-RA"/>
    <property type="gene ID" value="nRc.2.0.1.g27908"/>
</dbReference>
<dbReference type="Gene3D" id="2.30.42.10">
    <property type="match status" value="1"/>
</dbReference>
<feature type="compositionally biased region" description="Polar residues" evidence="1">
    <location>
        <begin position="89"/>
        <end position="101"/>
    </location>
</feature>
<feature type="region of interest" description="Disordered" evidence="1">
    <location>
        <begin position="78"/>
        <end position="101"/>
    </location>
</feature>
<evidence type="ECO:0000256" key="1">
    <source>
        <dbReference type="SAM" id="MobiDB-lite"/>
    </source>
</evidence>
<dbReference type="InterPro" id="IPR001478">
    <property type="entry name" value="PDZ"/>
</dbReference>
<dbReference type="PANTHER" id="PTHR45706">
    <property type="entry name" value="TYROSINE-PROTEIN PHOSPHATASE"/>
    <property type="match status" value="1"/>
</dbReference>
<dbReference type="SMART" id="SM00228">
    <property type="entry name" value="PDZ"/>
    <property type="match status" value="1"/>
</dbReference>
<dbReference type="AlphaFoldDB" id="A0A915JP85"/>
<feature type="domain" description="PDZ" evidence="2">
    <location>
        <begin position="124"/>
        <end position="195"/>
    </location>
</feature>
<name>A0A915JP85_ROMCU</name>
<dbReference type="PROSITE" id="PS50106">
    <property type="entry name" value="PDZ"/>
    <property type="match status" value="1"/>
</dbReference>
<proteinExistence type="predicted"/>
<reference evidence="4" key="1">
    <citation type="submission" date="2022-11" db="UniProtKB">
        <authorList>
            <consortium name="WormBaseParasite"/>
        </authorList>
    </citation>
    <scope>IDENTIFICATION</scope>
</reference>
<dbReference type="Proteomes" id="UP000887565">
    <property type="component" value="Unplaced"/>
</dbReference>
<dbReference type="SUPFAM" id="SSF50156">
    <property type="entry name" value="PDZ domain-like"/>
    <property type="match status" value="1"/>
</dbReference>
<keyword evidence="3" id="KW-1185">Reference proteome</keyword>
<dbReference type="InterPro" id="IPR036034">
    <property type="entry name" value="PDZ_sf"/>
</dbReference>
<dbReference type="PANTHER" id="PTHR45706:SF4">
    <property type="entry name" value="TYROSINE-PROTEIN PHOSPHATASE"/>
    <property type="match status" value="1"/>
</dbReference>
<protein>
    <submittedName>
        <fullName evidence="4">PDZ domain-containing protein</fullName>
    </submittedName>
</protein>
<sequence length="228" mass="25815">MDCTRFSNFELHQFLKYITINGYRRNNVDSLQRLTNGHLTSTLHSQPGTSNGHAKETTFGVTNGLPDLVDQWDDRYSNKNGNLRHRNVDNSSESPRFRSTSAPKYAKRLTNGASHNLSDENLVTIRIKPDALGRFGFNVKGGADLKYPIIVSRIVQGSQADQSLPRLNEGDQILSINNGDISHLTHDQVVRLIRSFRDHIDQDLILTVRPNGEKLVHTKLEFTVLWLL</sequence>
<accession>A0A915JP85</accession>
<dbReference type="Pfam" id="PF00595">
    <property type="entry name" value="PDZ"/>
    <property type="match status" value="1"/>
</dbReference>
<evidence type="ECO:0000259" key="2">
    <source>
        <dbReference type="PROSITE" id="PS50106"/>
    </source>
</evidence>